<keyword evidence="4" id="KW-1185">Reference proteome</keyword>
<dbReference type="InterPro" id="IPR003848">
    <property type="entry name" value="DUF218"/>
</dbReference>
<feature type="transmembrane region" description="Helical" evidence="1">
    <location>
        <begin position="85"/>
        <end position="107"/>
    </location>
</feature>
<organism evidence="3 4">
    <name type="scientific">Loigolactobacillus jiayinensis</name>
    <dbReference type="NCBI Taxonomy" id="2486016"/>
    <lineage>
        <taxon>Bacteria</taxon>
        <taxon>Bacillati</taxon>
        <taxon>Bacillota</taxon>
        <taxon>Bacilli</taxon>
        <taxon>Lactobacillales</taxon>
        <taxon>Lactobacillaceae</taxon>
        <taxon>Loigolactobacillus</taxon>
    </lineage>
</organism>
<keyword evidence="1" id="KW-1133">Transmembrane helix</keyword>
<evidence type="ECO:0000256" key="1">
    <source>
        <dbReference type="SAM" id="Phobius"/>
    </source>
</evidence>
<feature type="transmembrane region" description="Helical" evidence="1">
    <location>
        <begin position="53"/>
        <end position="73"/>
    </location>
</feature>
<proteinExistence type="predicted"/>
<dbReference type="EMBL" id="JBHSSL010000116">
    <property type="protein sequence ID" value="MFC6171704.1"/>
    <property type="molecule type" value="Genomic_DNA"/>
</dbReference>
<evidence type="ECO:0000259" key="2">
    <source>
        <dbReference type="Pfam" id="PF02698"/>
    </source>
</evidence>
<keyword evidence="1" id="KW-0812">Transmembrane</keyword>
<dbReference type="PANTHER" id="PTHR30336">
    <property type="entry name" value="INNER MEMBRANE PROTEIN, PROBABLE PERMEASE"/>
    <property type="match status" value="1"/>
</dbReference>
<dbReference type="Pfam" id="PF02698">
    <property type="entry name" value="DUF218"/>
    <property type="match status" value="1"/>
</dbReference>
<evidence type="ECO:0000313" key="3">
    <source>
        <dbReference type="EMBL" id="MFC6171704.1"/>
    </source>
</evidence>
<dbReference type="RefSeq" id="WP_125552239.1">
    <property type="nucleotide sequence ID" value="NZ_JBHSSL010000116.1"/>
</dbReference>
<protein>
    <submittedName>
        <fullName evidence="3">YdcF family protein</fullName>
    </submittedName>
</protein>
<name>A0ABW1RIS5_9LACO</name>
<dbReference type="Proteomes" id="UP001596289">
    <property type="component" value="Unassembled WGS sequence"/>
</dbReference>
<feature type="transmembrane region" description="Helical" evidence="1">
    <location>
        <begin position="20"/>
        <end position="41"/>
    </location>
</feature>
<feature type="domain" description="DUF218" evidence="2">
    <location>
        <begin position="145"/>
        <end position="282"/>
    </location>
</feature>
<keyword evidence="1" id="KW-0472">Membrane</keyword>
<dbReference type="PANTHER" id="PTHR30336:SF4">
    <property type="entry name" value="ENVELOPE BIOGENESIS FACTOR ELYC"/>
    <property type="match status" value="1"/>
</dbReference>
<dbReference type="InterPro" id="IPR051599">
    <property type="entry name" value="Cell_Envelope_Assoc"/>
</dbReference>
<feature type="transmembrane region" description="Helical" evidence="1">
    <location>
        <begin position="283"/>
        <end position="306"/>
    </location>
</feature>
<comment type="caution">
    <text evidence="3">The sequence shown here is derived from an EMBL/GenBank/DDBJ whole genome shotgun (WGS) entry which is preliminary data.</text>
</comment>
<gene>
    <name evidence="3" type="ORF">ACFQGP_14175</name>
</gene>
<dbReference type="Gene3D" id="3.40.50.620">
    <property type="entry name" value="HUPs"/>
    <property type="match status" value="1"/>
</dbReference>
<accession>A0ABW1RIS5</accession>
<sequence>MLWLTGLWLLVFASLYWRRYFWLAGYLLLGGGGLLAWRGFTSVIWPGLQAYQVLFYSVASGVFWLVGYLFWRFAHGLLQRRGENLAYRSLQLVALILLLLPVITIWWRSKLVVLLWLSIGYFAVGLGTYVLGTLLLMSYPQQSPQYVIVLGSGLQPNGQLTSTLKRRVQRAAQIYQQRKCYLVLSGGQGSDEPLTEAQAMANVLLKLGVPAAQLILEDRSTSTLENLQFSLAKLPTNSTIGVLTSDFHLLRAALYGRRLGLHLSYYVATTSWTYLPLGALRDYLALLVMTRWWQFLGWLAVMLVYIR</sequence>
<evidence type="ECO:0000313" key="4">
    <source>
        <dbReference type="Proteomes" id="UP001596289"/>
    </source>
</evidence>
<feature type="transmembrane region" description="Helical" evidence="1">
    <location>
        <begin position="113"/>
        <end position="136"/>
    </location>
</feature>
<reference evidence="4" key="1">
    <citation type="journal article" date="2019" name="Int. J. Syst. Evol. Microbiol.">
        <title>The Global Catalogue of Microorganisms (GCM) 10K type strain sequencing project: providing services to taxonomists for standard genome sequencing and annotation.</title>
        <authorList>
            <consortium name="The Broad Institute Genomics Platform"/>
            <consortium name="The Broad Institute Genome Sequencing Center for Infectious Disease"/>
            <person name="Wu L."/>
            <person name="Ma J."/>
        </authorList>
    </citation>
    <scope>NUCLEOTIDE SEQUENCE [LARGE SCALE GENOMIC DNA]</scope>
    <source>
        <strain evidence="4">CCM 8904</strain>
    </source>
</reference>
<dbReference type="InterPro" id="IPR014729">
    <property type="entry name" value="Rossmann-like_a/b/a_fold"/>
</dbReference>
<dbReference type="CDD" id="cd06259">
    <property type="entry name" value="YdcF-like"/>
    <property type="match status" value="1"/>
</dbReference>